<evidence type="ECO:0000313" key="1">
    <source>
        <dbReference type="EMBL" id="TQE04920.1"/>
    </source>
</evidence>
<gene>
    <name evidence="1" type="ORF">C1H46_009391</name>
</gene>
<keyword evidence="2" id="KW-1185">Reference proteome</keyword>
<dbReference type="EMBL" id="VIEB01000131">
    <property type="protein sequence ID" value="TQE04920.1"/>
    <property type="molecule type" value="Genomic_DNA"/>
</dbReference>
<sequence length="95" mass="10248">MVATVLLQAAWRGGCVLCSRLLARGRRSKKVGDRRYGIKRMFKAENPYPNSVVAAASASPAKHFTYSSKTEAFASPPSLKGALGAARGEFFKTLL</sequence>
<name>A0A540N318_MALBA</name>
<dbReference type="AlphaFoldDB" id="A0A540N318"/>
<reference evidence="1 2" key="1">
    <citation type="journal article" date="2019" name="G3 (Bethesda)">
        <title>Sequencing of a Wild Apple (Malus baccata) Genome Unravels the Differences Between Cultivated and Wild Apple Species Regarding Disease Resistance and Cold Tolerance.</title>
        <authorList>
            <person name="Chen X."/>
        </authorList>
    </citation>
    <scope>NUCLEOTIDE SEQUENCE [LARGE SCALE GENOMIC DNA]</scope>
    <source>
        <strain evidence="2">cv. Shandingzi</strain>
        <tissue evidence="1">Leaves</tissue>
    </source>
</reference>
<comment type="caution">
    <text evidence="1">The sequence shown here is derived from an EMBL/GenBank/DDBJ whole genome shotgun (WGS) entry which is preliminary data.</text>
</comment>
<dbReference type="Proteomes" id="UP000315295">
    <property type="component" value="Unassembled WGS sequence"/>
</dbReference>
<accession>A0A540N318</accession>
<proteinExistence type="predicted"/>
<protein>
    <submittedName>
        <fullName evidence="1">Uncharacterized protein</fullName>
    </submittedName>
</protein>
<organism evidence="1 2">
    <name type="scientific">Malus baccata</name>
    <name type="common">Siberian crab apple</name>
    <name type="synonym">Pyrus baccata</name>
    <dbReference type="NCBI Taxonomy" id="106549"/>
    <lineage>
        <taxon>Eukaryota</taxon>
        <taxon>Viridiplantae</taxon>
        <taxon>Streptophyta</taxon>
        <taxon>Embryophyta</taxon>
        <taxon>Tracheophyta</taxon>
        <taxon>Spermatophyta</taxon>
        <taxon>Magnoliopsida</taxon>
        <taxon>eudicotyledons</taxon>
        <taxon>Gunneridae</taxon>
        <taxon>Pentapetalae</taxon>
        <taxon>rosids</taxon>
        <taxon>fabids</taxon>
        <taxon>Rosales</taxon>
        <taxon>Rosaceae</taxon>
        <taxon>Amygdaloideae</taxon>
        <taxon>Maleae</taxon>
        <taxon>Malus</taxon>
    </lineage>
</organism>
<evidence type="ECO:0000313" key="2">
    <source>
        <dbReference type="Proteomes" id="UP000315295"/>
    </source>
</evidence>